<dbReference type="AlphaFoldDB" id="A0A3N0YMF0"/>
<protein>
    <submittedName>
        <fullName evidence="2">Uncharacterized protein</fullName>
    </submittedName>
</protein>
<accession>A0A3N0YMF0</accession>
<feature type="compositionally biased region" description="Polar residues" evidence="1">
    <location>
        <begin position="10"/>
        <end position="19"/>
    </location>
</feature>
<evidence type="ECO:0000313" key="2">
    <source>
        <dbReference type="EMBL" id="ROL47369.1"/>
    </source>
</evidence>
<gene>
    <name evidence="2" type="ORF">DPX16_23793</name>
</gene>
<name>A0A3N0YMF0_ANAGA</name>
<feature type="region of interest" description="Disordered" evidence="1">
    <location>
        <begin position="1"/>
        <end position="31"/>
    </location>
</feature>
<feature type="region of interest" description="Disordered" evidence="1">
    <location>
        <begin position="61"/>
        <end position="105"/>
    </location>
</feature>
<keyword evidence="3" id="KW-1185">Reference proteome</keyword>
<feature type="compositionally biased region" description="Basic and acidic residues" evidence="1">
    <location>
        <begin position="62"/>
        <end position="74"/>
    </location>
</feature>
<comment type="caution">
    <text evidence="2">The sequence shown here is derived from an EMBL/GenBank/DDBJ whole genome shotgun (WGS) entry which is preliminary data.</text>
</comment>
<evidence type="ECO:0000256" key="1">
    <source>
        <dbReference type="SAM" id="MobiDB-lite"/>
    </source>
</evidence>
<organism evidence="2 3">
    <name type="scientific">Anabarilius grahami</name>
    <name type="common">Kanglang fish</name>
    <name type="synonym">Barilius grahami</name>
    <dbReference type="NCBI Taxonomy" id="495550"/>
    <lineage>
        <taxon>Eukaryota</taxon>
        <taxon>Metazoa</taxon>
        <taxon>Chordata</taxon>
        <taxon>Craniata</taxon>
        <taxon>Vertebrata</taxon>
        <taxon>Euteleostomi</taxon>
        <taxon>Actinopterygii</taxon>
        <taxon>Neopterygii</taxon>
        <taxon>Teleostei</taxon>
        <taxon>Ostariophysi</taxon>
        <taxon>Cypriniformes</taxon>
        <taxon>Xenocyprididae</taxon>
        <taxon>Xenocypridinae</taxon>
        <taxon>Xenocypridinae incertae sedis</taxon>
        <taxon>Anabarilius</taxon>
    </lineage>
</organism>
<proteinExistence type="predicted"/>
<reference evidence="2 3" key="1">
    <citation type="submission" date="2018-10" db="EMBL/GenBank/DDBJ databases">
        <title>Genome assembly for a Yunnan-Guizhou Plateau 3E fish, Anabarilius grahami (Regan), and its evolutionary and genetic applications.</title>
        <authorList>
            <person name="Jiang W."/>
        </authorList>
    </citation>
    <scope>NUCLEOTIDE SEQUENCE [LARGE SCALE GENOMIC DNA]</scope>
    <source>
        <strain evidence="2">AG-KIZ</strain>
        <tissue evidence="2">Muscle</tissue>
    </source>
</reference>
<sequence>MDQCKCDPYSQPSSAQSKPRNVFHTSGMERTGRYHGEVEAAVPYPRGRVLRNSIPTFFSHDQNARKAFPEEGKATETTPCPRGGNVWKTHMDWPEDSNAYGRSLM</sequence>
<dbReference type="Proteomes" id="UP000281406">
    <property type="component" value="Unassembled WGS sequence"/>
</dbReference>
<dbReference type="EMBL" id="RJVU01035547">
    <property type="protein sequence ID" value="ROL47369.1"/>
    <property type="molecule type" value="Genomic_DNA"/>
</dbReference>
<evidence type="ECO:0000313" key="3">
    <source>
        <dbReference type="Proteomes" id="UP000281406"/>
    </source>
</evidence>